<feature type="active site" description="Amidino-cysteine intermediate" evidence="6 7">
    <location>
        <position position="399"/>
    </location>
</feature>
<keyword evidence="3 6" id="KW-0056">Arginine metabolism</keyword>
<dbReference type="EC" id="3.5.3.6" evidence="6"/>
<comment type="pathway">
    <text evidence="1 6">Amino-acid degradation; L-arginine degradation via ADI pathway; carbamoyl phosphate from L-arginine: step 1/2.</text>
</comment>
<dbReference type="GO" id="GO:0005737">
    <property type="term" value="C:cytoplasm"/>
    <property type="evidence" value="ECO:0007669"/>
    <property type="project" value="UniProtKB-SubCell"/>
</dbReference>
<dbReference type="RefSeq" id="WP_079413465.1">
    <property type="nucleotide sequence ID" value="NZ_MZGW01000011.1"/>
</dbReference>
<dbReference type="PIRSF" id="PIRSF006356">
    <property type="entry name" value="Arg_deiminase"/>
    <property type="match status" value="1"/>
</dbReference>
<dbReference type="Gene3D" id="1.10.3930.10">
    <property type="entry name" value="Arginine deiminase"/>
    <property type="match status" value="1"/>
</dbReference>
<dbReference type="STRING" id="29349.CLOTH_19140"/>
<evidence type="ECO:0000256" key="2">
    <source>
        <dbReference type="ARBA" id="ARBA00010206"/>
    </source>
</evidence>
<proteinExistence type="inferred from homology"/>
<dbReference type="EMBL" id="MZGW01000011">
    <property type="protein sequence ID" value="OPJ54795.1"/>
    <property type="molecule type" value="Genomic_DNA"/>
</dbReference>
<dbReference type="Pfam" id="PF02274">
    <property type="entry name" value="ADI"/>
    <property type="match status" value="1"/>
</dbReference>
<protein>
    <recommendedName>
        <fullName evidence="6">Arginine deiminase</fullName>
        <shortName evidence="6">ADI</shortName>
        <ecNumber evidence="6">3.5.3.6</ecNumber>
    </recommendedName>
    <alternativeName>
        <fullName evidence="6">Arginine dihydrolase</fullName>
        <shortName evidence="6">AD</shortName>
    </alternativeName>
</protein>
<dbReference type="Proteomes" id="UP000190140">
    <property type="component" value="Unassembled WGS sequence"/>
</dbReference>
<evidence type="ECO:0000256" key="6">
    <source>
        <dbReference type="HAMAP-Rule" id="MF_00242"/>
    </source>
</evidence>
<evidence type="ECO:0000256" key="1">
    <source>
        <dbReference type="ARBA" id="ARBA00005213"/>
    </source>
</evidence>
<dbReference type="NCBIfam" id="NF002381">
    <property type="entry name" value="PRK01388.1"/>
    <property type="match status" value="1"/>
</dbReference>
<dbReference type="NCBIfam" id="TIGR01078">
    <property type="entry name" value="arcA"/>
    <property type="match status" value="1"/>
</dbReference>
<evidence type="ECO:0000256" key="7">
    <source>
        <dbReference type="PIRSR" id="PIRSR006356-1"/>
    </source>
</evidence>
<evidence type="ECO:0000313" key="8">
    <source>
        <dbReference type="EMBL" id="OPJ54795.1"/>
    </source>
</evidence>
<comment type="subcellular location">
    <subcellularLocation>
        <location evidence="6">Cytoplasm</location>
    </subcellularLocation>
</comment>
<sequence>MDRKSMNVYSEIGKLKTVLLHRPGKEIENLTPDLMGRLLFDDIPYLKVAREEHDSFANIFRNNGVEVLYVEDLISECMTDNEVKNMFLDDFINEANVQSQKKIELIKEYLLEFHDNRQMIDKMIEGIRKEEIKDYKKTSLIDIIDCDHPFIIDPMPNLYFARDPFATIGKGISLNKMKTVTRNRETLFAKYIFKYHHAFRDSYIPLWYKREESCPIEGGDILVLSDKLIAIGISERTDPLAIEIFAKNIFKSDESFETILAFDIPKKRAFMHLDTVFTMVDYDKFTIHPEIEGPLTLYSIRKGSEKELIIEKETMQLEQILEKYLEVENIKLIRCGNGDTVHAGREQWNDGSNTLAIAPGEVIVYSRNHVTNKILEENGIKLHIMPSSELSRGRGGPRCMSMPLVRENLK</sequence>
<dbReference type="OrthoDB" id="9807502at2"/>
<dbReference type="AlphaFoldDB" id="A0A1V4I5B2"/>
<keyword evidence="6" id="KW-0963">Cytoplasm</keyword>
<evidence type="ECO:0000256" key="3">
    <source>
        <dbReference type="ARBA" id="ARBA00022503"/>
    </source>
</evidence>
<dbReference type="HAMAP" id="MF_00242">
    <property type="entry name" value="Arg_deiminase"/>
    <property type="match status" value="1"/>
</dbReference>
<dbReference type="PRINTS" id="PR01466">
    <property type="entry name" value="ARGDEIMINASE"/>
</dbReference>
<reference evidence="8 9" key="1">
    <citation type="submission" date="2017-03" db="EMBL/GenBank/DDBJ databases">
        <title>Genome sequence of Clostridium thermoalcaliphilum DSM 7309.</title>
        <authorList>
            <person name="Poehlein A."/>
            <person name="Daniel R."/>
        </authorList>
    </citation>
    <scope>NUCLEOTIDE SEQUENCE [LARGE SCALE GENOMIC DNA]</scope>
    <source>
        <strain evidence="8 9">DSM 7309</strain>
    </source>
</reference>
<dbReference type="GO" id="GO:0019546">
    <property type="term" value="P:L-arginine deiminase pathway"/>
    <property type="evidence" value="ECO:0007669"/>
    <property type="project" value="UniProtKB-UniRule"/>
</dbReference>
<dbReference type="GO" id="GO:0016990">
    <property type="term" value="F:arginine deiminase activity"/>
    <property type="evidence" value="ECO:0007669"/>
    <property type="project" value="UniProtKB-UniRule"/>
</dbReference>
<dbReference type="UniPathway" id="UPA00254">
    <property type="reaction ID" value="UER00364"/>
</dbReference>
<evidence type="ECO:0000256" key="5">
    <source>
        <dbReference type="ARBA" id="ARBA00049429"/>
    </source>
</evidence>
<evidence type="ECO:0000256" key="4">
    <source>
        <dbReference type="ARBA" id="ARBA00022801"/>
    </source>
</evidence>
<dbReference type="PANTHER" id="PTHR47271">
    <property type="entry name" value="ARGININE DEIMINASE"/>
    <property type="match status" value="1"/>
</dbReference>
<dbReference type="Gene3D" id="3.75.10.10">
    <property type="entry name" value="L-arginine/glycine Amidinotransferase, Chain A"/>
    <property type="match status" value="1"/>
</dbReference>
<comment type="similarity">
    <text evidence="2 6">Belongs to the arginine deiminase family.</text>
</comment>
<dbReference type="InterPro" id="IPR003876">
    <property type="entry name" value="Arg_deiminase"/>
</dbReference>
<keyword evidence="4 6" id="KW-0378">Hydrolase</keyword>
<gene>
    <name evidence="6 8" type="primary">arcA</name>
    <name evidence="8" type="ORF">CLOTH_19140</name>
</gene>
<accession>A0A1V4I5B2</accession>
<comment type="catalytic activity">
    <reaction evidence="5 6">
        <text>L-arginine + H2O = L-citrulline + NH4(+)</text>
        <dbReference type="Rhea" id="RHEA:19597"/>
        <dbReference type="ChEBI" id="CHEBI:15377"/>
        <dbReference type="ChEBI" id="CHEBI:28938"/>
        <dbReference type="ChEBI" id="CHEBI:32682"/>
        <dbReference type="ChEBI" id="CHEBI:57743"/>
        <dbReference type="EC" id="3.5.3.6"/>
    </reaction>
</comment>
<comment type="caution">
    <text evidence="8">The sequence shown here is derived from an EMBL/GenBank/DDBJ whole genome shotgun (WGS) entry which is preliminary data.</text>
</comment>
<name>A0A1V4I5B2_9FIRM</name>
<keyword evidence="9" id="KW-1185">Reference proteome</keyword>
<dbReference type="PANTHER" id="PTHR47271:SF2">
    <property type="entry name" value="ARGININE DEIMINASE"/>
    <property type="match status" value="1"/>
</dbReference>
<dbReference type="SUPFAM" id="SSF55909">
    <property type="entry name" value="Pentein"/>
    <property type="match status" value="1"/>
</dbReference>
<evidence type="ECO:0000313" key="9">
    <source>
        <dbReference type="Proteomes" id="UP000190140"/>
    </source>
</evidence>
<organism evidence="8 9">
    <name type="scientific">Alkalithermobacter paradoxus</name>
    <dbReference type="NCBI Taxonomy" id="29349"/>
    <lineage>
        <taxon>Bacteria</taxon>
        <taxon>Bacillati</taxon>
        <taxon>Bacillota</taxon>
        <taxon>Clostridia</taxon>
        <taxon>Peptostreptococcales</taxon>
        <taxon>Tepidibacteraceae</taxon>
        <taxon>Alkalithermobacter</taxon>
    </lineage>
</organism>